<feature type="region of interest" description="Disordered" evidence="2">
    <location>
        <begin position="1"/>
        <end position="80"/>
    </location>
</feature>
<dbReference type="InterPro" id="IPR049203">
    <property type="entry name" value="DUF6818"/>
</dbReference>
<feature type="region of interest" description="Disordered" evidence="2">
    <location>
        <begin position="372"/>
        <end position="392"/>
    </location>
</feature>
<keyword evidence="1" id="KW-0175">Coiled coil</keyword>
<feature type="domain" description="DUF6818" evidence="3">
    <location>
        <begin position="95"/>
        <end position="176"/>
    </location>
</feature>
<accession>A0AAV9ZA92</accession>
<dbReference type="PANTHER" id="PTHR34409:SF1">
    <property type="entry name" value="MYB-LIKE DOMAIN-CONTAINING PROTEIN"/>
    <property type="match status" value="1"/>
</dbReference>
<evidence type="ECO:0000256" key="1">
    <source>
        <dbReference type="SAM" id="Coils"/>
    </source>
</evidence>
<protein>
    <recommendedName>
        <fullName evidence="3">DUF6818 domain-containing protein</fullName>
    </recommendedName>
</protein>
<dbReference type="EMBL" id="JAWWNJ010000171">
    <property type="protein sequence ID" value="KAK6977223.1"/>
    <property type="molecule type" value="Genomic_DNA"/>
</dbReference>
<feature type="compositionally biased region" description="Low complexity" evidence="2">
    <location>
        <begin position="372"/>
        <end position="381"/>
    </location>
</feature>
<dbReference type="AlphaFoldDB" id="A0AAV9ZA92"/>
<feature type="compositionally biased region" description="Basic and acidic residues" evidence="2">
    <location>
        <begin position="144"/>
        <end position="155"/>
    </location>
</feature>
<keyword evidence="5" id="KW-1185">Reference proteome</keyword>
<organism evidence="4 5">
    <name type="scientific">Favolaschia claudopus</name>
    <dbReference type="NCBI Taxonomy" id="2862362"/>
    <lineage>
        <taxon>Eukaryota</taxon>
        <taxon>Fungi</taxon>
        <taxon>Dikarya</taxon>
        <taxon>Basidiomycota</taxon>
        <taxon>Agaricomycotina</taxon>
        <taxon>Agaricomycetes</taxon>
        <taxon>Agaricomycetidae</taxon>
        <taxon>Agaricales</taxon>
        <taxon>Marasmiineae</taxon>
        <taxon>Mycenaceae</taxon>
        <taxon>Favolaschia</taxon>
    </lineage>
</organism>
<evidence type="ECO:0000256" key="2">
    <source>
        <dbReference type="SAM" id="MobiDB-lite"/>
    </source>
</evidence>
<name>A0AAV9ZA92_9AGAR</name>
<feature type="coiled-coil region" evidence="1">
    <location>
        <begin position="248"/>
        <end position="285"/>
    </location>
</feature>
<comment type="caution">
    <text evidence="4">The sequence shown here is derived from an EMBL/GenBank/DDBJ whole genome shotgun (WGS) entry which is preliminary data.</text>
</comment>
<dbReference type="Proteomes" id="UP001362999">
    <property type="component" value="Unassembled WGS sequence"/>
</dbReference>
<evidence type="ECO:0000313" key="5">
    <source>
        <dbReference type="Proteomes" id="UP001362999"/>
    </source>
</evidence>
<gene>
    <name evidence="4" type="ORF">R3P38DRAFT_3335005</name>
</gene>
<evidence type="ECO:0000259" key="3">
    <source>
        <dbReference type="Pfam" id="PF20681"/>
    </source>
</evidence>
<proteinExistence type="predicted"/>
<dbReference type="Pfam" id="PF20681">
    <property type="entry name" value="DUF6818"/>
    <property type="match status" value="1"/>
</dbReference>
<dbReference type="PANTHER" id="PTHR34409">
    <property type="entry name" value="SET DOMAIN-CONTAINING PROTEIN"/>
    <property type="match status" value="1"/>
</dbReference>
<feature type="compositionally biased region" description="Basic and acidic residues" evidence="2">
    <location>
        <begin position="53"/>
        <end position="65"/>
    </location>
</feature>
<evidence type="ECO:0000313" key="4">
    <source>
        <dbReference type="EMBL" id="KAK6977223.1"/>
    </source>
</evidence>
<reference evidence="4 5" key="1">
    <citation type="journal article" date="2024" name="J Genomics">
        <title>Draft genome sequencing and assembly of Favolaschia claudopus CIRM-BRFM 2984 isolated from oak limbs.</title>
        <authorList>
            <person name="Navarro D."/>
            <person name="Drula E."/>
            <person name="Chaduli D."/>
            <person name="Cazenave R."/>
            <person name="Ahrendt S."/>
            <person name="Wang J."/>
            <person name="Lipzen A."/>
            <person name="Daum C."/>
            <person name="Barry K."/>
            <person name="Grigoriev I.V."/>
            <person name="Favel A."/>
            <person name="Rosso M.N."/>
            <person name="Martin F."/>
        </authorList>
    </citation>
    <scope>NUCLEOTIDE SEQUENCE [LARGE SCALE GENOMIC DNA]</scope>
    <source>
        <strain evidence="4 5">CIRM-BRFM 2984</strain>
    </source>
</reference>
<feature type="region of interest" description="Disordered" evidence="2">
    <location>
        <begin position="287"/>
        <end position="317"/>
    </location>
</feature>
<feature type="compositionally biased region" description="Acidic residues" evidence="2">
    <location>
        <begin position="167"/>
        <end position="184"/>
    </location>
</feature>
<sequence length="427" mass="48302">MPLPPRPDPELDGPSMAKAAGIKKADKVAGSRRNGKGKERADVKPVPRKRRARSDSEASDSERPAKRARGRPPGAGNYSQEEYDLFFDIADEVKPAGKKDWKTVTTTYNKRAKARGLPQRSADAWENKFKALVKQKKPTGEGTRPPEVKRAHELDDAINTRVGTRDLDDDEDDEDDSDDDDEVEVVDRPRTAIARRAPTPPLRRKARKVPATDLFDKLGQLLDPSSQSARDDTRAQRSLESAQLFTISQQLRDTNNTLERVRNDLRQAERARDQAEMELRFRDRELERGRGREGGHDYRRSRARSQGTSFVRRRSHKNEPGIERVRGKIRCERKYPDGGAQTLWYSNYSTDDDDSEIERRHMYKPYDPYMDMPGPDLNSPYDDPPSPSASRAVTGNAVQLVVHSAPWPCSWFVISPSMPPPPPAPNA</sequence>
<feature type="region of interest" description="Disordered" evidence="2">
    <location>
        <begin position="109"/>
        <end position="237"/>
    </location>
</feature>
<feature type="compositionally biased region" description="Basic and acidic residues" evidence="2">
    <location>
        <begin position="36"/>
        <end position="45"/>
    </location>
</feature>
<feature type="compositionally biased region" description="Basic and acidic residues" evidence="2">
    <location>
        <begin position="287"/>
        <end position="300"/>
    </location>
</feature>